<gene>
    <name evidence="2" type="ORF">NZ698_07550</name>
</gene>
<dbReference type="EMBL" id="JAOTEM010000001">
    <property type="protein sequence ID" value="MCU7617049.1"/>
    <property type="molecule type" value="Genomic_DNA"/>
</dbReference>
<reference evidence="3" key="1">
    <citation type="submission" date="2023-07" db="EMBL/GenBank/DDBJ databases">
        <title>Chryseobacterium sp. strain PBS4-4 Genome sequencing and assembly.</title>
        <authorList>
            <person name="Jung Y."/>
        </authorList>
    </citation>
    <scope>NUCLEOTIDE SEQUENCE [LARGE SCALE GENOMIC DNA]</scope>
    <source>
        <strain evidence="3">PBS4-4</strain>
    </source>
</reference>
<keyword evidence="3" id="KW-1185">Reference proteome</keyword>
<dbReference type="Gene3D" id="3.30.2310.20">
    <property type="entry name" value="RelE-like"/>
    <property type="match status" value="1"/>
</dbReference>
<evidence type="ECO:0000313" key="2">
    <source>
        <dbReference type="EMBL" id="MCU7617049.1"/>
    </source>
</evidence>
<keyword evidence="1" id="KW-1277">Toxin-antitoxin system</keyword>
<proteinExistence type="predicted"/>
<dbReference type="Proteomes" id="UP001208649">
    <property type="component" value="Unassembled WGS sequence"/>
</dbReference>
<dbReference type="RefSeq" id="WP_263002466.1">
    <property type="nucleotide sequence ID" value="NZ_JAOTEM010000001.1"/>
</dbReference>
<protein>
    <submittedName>
        <fullName evidence="2">Type II toxin-antitoxin system RelE/ParE family toxin</fullName>
    </submittedName>
</protein>
<dbReference type="Pfam" id="PF05016">
    <property type="entry name" value="ParE_toxin"/>
    <property type="match status" value="1"/>
</dbReference>
<dbReference type="SUPFAM" id="SSF143011">
    <property type="entry name" value="RelE-like"/>
    <property type="match status" value="1"/>
</dbReference>
<comment type="caution">
    <text evidence="2">The sequence shown here is derived from an EMBL/GenBank/DDBJ whole genome shotgun (WGS) entry which is preliminary data.</text>
</comment>
<accession>A0ABT2W4A8</accession>
<evidence type="ECO:0000256" key="1">
    <source>
        <dbReference type="ARBA" id="ARBA00022649"/>
    </source>
</evidence>
<dbReference type="InterPro" id="IPR035093">
    <property type="entry name" value="RelE/ParE_toxin_dom_sf"/>
</dbReference>
<dbReference type="InterPro" id="IPR007712">
    <property type="entry name" value="RelE/ParE_toxin"/>
</dbReference>
<evidence type="ECO:0000313" key="3">
    <source>
        <dbReference type="Proteomes" id="UP001208649"/>
    </source>
</evidence>
<organism evidence="2 3">
    <name type="scientific">Chryseobacterium edaphi</name>
    <dbReference type="NCBI Taxonomy" id="2976532"/>
    <lineage>
        <taxon>Bacteria</taxon>
        <taxon>Pseudomonadati</taxon>
        <taxon>Bacteroidota</taxon>
        <taxon>Flavobacteriia</taxon>
        <taxon>Flavobacteriales</taxon>
        <taxon>Weeksellaceae</taxon>
        <taxon>Chryseobacterium group</taxon>
        <taxon>Chryseobacterium</taxon>
    </lineage>
</organism>
<sequence length="102" mass="12051">MDEVKIIWTNIAIAQRNKVFDYWNNRNKSTTYSKKINIAIYEKIDVLKTNPLVGNFGNLKPFRVLYLGNFSLVYRYSESVIYIIAFWDNRQNPSKLKKLLGL</sequence>
<name>A0ABT2W4A8_9FLAO</name>